<accession>A0A368VCE0</accession>
<name>A0A368VCE0_MARNT</name>
<comment type="caution">
    <text evidence="2">The sequence shown here is derived from an EMBL/GenBank/DDBJ whole genome shotgun (WGS) entry which is preliminary data.</text>
</comment>
<evidence type="ECO:0000313" key="2">
    <source>
        <dbReference type="EMBL" id="RCW37895.1"/>
    </source>
</evidence>
<dbReference type="Proteomes" id="UP000252795">
    <property type="component" value="Unassembled WGS sequence"/>
</dbReference>
<sequence length="94" mass="10216">MSAHESALDEYCSQLIGSEAGKPERALWAAALALLIADGKAHWLGRGSSAGEAYELEAAFDDLCRCGPMTRHCCRWLDSNPVAVSEAFIRWCEA</sequence>
<evidence type="ECO:0000313" key="4">
    <source>
        <dbReference type="Proteomes" id="UP000253065"/>
    </source>
</evidence>
<dbReference type="AlphaFoldDB" id="A0A368VCE0"/>
<proteinExistence type="predicted"/>
<organism evidence="2 3">
    <name type="scientific">Marinobacter nauticus</name>
    <name type="common">Marinobacter hydrocarbonoclasticus</name>
    <name type="synonym">Marinobacter aquaeolei</name>
    <dbReference type="NCBI Taxonomy" id="2743"/>
    <lineage>
        <taxon>Bacteria</taxon>
        <taxon>Pseudomonadati</taxon>
        <taxon>Pseudomonadota</taxon>
        <taxon>Gammaproteobacteria</taxon>
        <taxon>Pseudomonadales</taxon>
        <taxon>Marinobacteraceae</taxon>
        <taxon>Marinobacter</taxon>
    </lineage>
</organism>
<evidence type="ECO:0000313" key="1">
    <source>
        <dbReference type="EMBL" id="RBP77049.1"/>
    </source>
</evidence>
<dbReference type="EMBL" id="QPJB01000001">
    <property type="protein sequence ID" value="RCW37895.1"/>
    <property type="molecule type" value="Genomic_DNA"/>
</dbReference>
<dbReference type="EMBL" id="QNSA01000001">
    <property type="protein sequence ID" value="RBP77049.1"/>
    <property type="molecule type" value="Genomic_DNA"/>
</dbReference>
<evidence type="ECO:0000313" key="3">
    <source>
        <dbReference type="Proteomes" id="UP000252795"/>
    </source>
</evidence>
<dbReference type="RefSeq" id="WP_022991667.1">
    <property type="nucleotide sequence ID" value="NZ_QNSA01000001.1"/>
</dbReference>
<protein>
    <submittedName>
        <fullName evidence="2">Uncharacterized protein</fullName>
    </submittedName>
</protein>
<gene>
    <name evidence="2" type="ORF">DET51_101233</name>
    <name evidence="1" type="ORF">DET64_101234</name>
</gene>
<reference evidence="2 3" key="1">
    <citation type="submission" date="2018-07" db="EMBL/GenBank/DDBJ databases">
        <title>Freshwater and sediment microbial communities from various areas in North America, analyzing microbe dynamics in response to fracking.</title>
        <authorList>
            <person name="Lamendella R."/>
        </authorList>
    </citation>
    <scope>NUCLEOTIDE SEQUENCE [LARGE SCALE GENOMIC DNA]</scope>
    <source>
        <strain evidence="2 3">114E</strain>
        <strain evidence="1 4">114E_o</strain>
    </source>
</reference>
<dbReference type="Proteomes" id="UP000253065">
    <property type="component" value="Unassembled WGS sequence"/>
</dbReference>
<keyword evidence="4" id="KW-1185">Reference proteome</keyword>